<evidence type="ECO:0000259" key="10">
    <source>
        <dbReference type="Pfam" id="PF00720"/>
    </source>
</evidence>
<dbReference type="Gene3D" id="3.30.350.10">
    <property type="entry name" value="Subtilisin inhibitor-like"/>
    <property type="match status" value="1"/>
</dbReference>
<name>A0A7W7W349_9ACTN</name>
<dbReference type="AlphaFoldDB" id="A0A7W7W349"/>
<evidence type="ECO:0000256" key="3">
    <source>
        <dbReference type="ARBA" id="ARBA00011738"/>
    </source>
</evidence>
<gene>
    <name evidence="11" type="ORF">F4561_002933</name>
</gene>
<keyword evidence="6 8" id="KW-0722">Serine protease inhibitor</keyword>
<dbReference type="GO" id="GO:0005576">
    <property type="term" value="C:extracellular region"/>
    <property type="evidence" value="ECO:0007669"/>
    <property type="project" value="UniProtKB-SubCell"/>
</dbReference>
<evidence type="ECO:0000313" key="12">
    <source>
        <dbReference type="Proteomes" id="UP000523007"/>
    </source>
</evidence>
<evidence type="ECO:0000256" key="1">
    <source>
        <dbReference type="ARBA" id="ARBA00004613"/>
    </source>
</evidence>
<sequence length="132" mass="13438">MRKAAIALTALATGALGPATGAPSALASDAPNSARVHLSVTGNGEGAEPSATYLVCFPSGGTHPRAEEACATLDEAGGKFADLPAREGVCTLVYRPVTATAKGHWRGEPVNYEQTFGNSCLAADQTNGVFDF</sequence>
<evidence type="ECO:0000256" key="2">
    <source>
        <dbReference type="ARBA" id="ARBA00010472"/>
    </source>
</evidence>
<dbReference type="EMBL" id="JACHJT010000001">
    <property type="protein sequence ID" value="MBB4932113.1"/>
    <property type="molecule type" value="Genomic_DNA"/>
</dbReference>
<evidence type="ECO:0000256" key="7">
    <source>
        <dbReference type="ARBA" id="ARBA00023157"/>
    </source>
</evidence>
<evidence type="ECO:0000256" key="5">
    <source>
        <dbReference type="ARBA" id="ARBA00022690"/>
    </source>
</evidence>
<comment type="similarity">
    <text evidence="2 8">Belongs to the protease inhibitor I16 (SSI) family.</text>
</comment>
<dbReference type="InterPro" id="IPR020054">
    <property type="entry name" value="Prot_inh_SSI_I16_CS"/>
</dbReference>
<feature type="signal peptide" evidence="9">
    <location>
        <begin position="1"/>
        <end position="27"/>
    </location>
</feature>
<evidence type="ECO:0000313" key="11">
    <source>
        <dbReference type="EMBL" id="MBB4932113.1"/>
    </source>
</evidence>
<keyword evidence="12" id="KW-1185">Reference proteome</keyword>
<dbReference type="InterPro" id="IPR023549">
    <property type="entry name" value="Subtilisin_inhibitor"/>
</dbReference>
<keyword evidence="4" id="KW-0964">Secreted</keyword>
<keyword evidence="9" id="KW-0732">Signal</keyword>
<evidence type="ECO:0000256" key="8">
    <source>
        <dbReference type="RuleBase" id="RU003471"/>
    </source>
</evidence>
<protein>
    <recommendedName>
        <fullName evidence="10">Subtilisin inhibitor domain-containing protein</fullName>
    </recommendedName>
</protein>
<dbReference type="PRINTS" id="PR00294">
    <property type="entry name" value="SSBTLNINHBTR"/>
</dbReference>
<proteinExistence type="inferred from homology"/>
<dbReference type="PROSITE" id="PS00999">
    <property type="entry name" value="SSI"/>
    <property type="match status" value="1"/>
</dbReference>
<comment type="caution">
    <text evidence="11">The sequence shown here is derived from an EMBL/GenBank/DDBJ whole genome shotgun (WGS) entry which is preliminary data.</text>
</comment>
<comment type="subcellular location">
    <subcellularLocation>
        <location evidence="1">Secreted</location>
    </subcellularLocation>
</comment>
<feature type="chain" id="PRO_5038929839" description="Subtilisin inhibitor domain-containing protein" evidence="9">
    <location>
        <begin position="28"/>
        <end position="132"/>
    </location>
</feature>
<comment type="subunit">
    <text evidence="3">Homodimer.</text>
</comment>
<dbReference type="InterPro" id="IPR036819">
    <property type="entry name" value="Subtilisin_inhibitor-like_sf"/>
</dbReference>
<evidence type="ECO:0000256" key="9">
    <source>
        <dbReference type="SAM" id="SignalP"/>
    </source>
</evidence>
<reference evidence="11 12" key="1">
    <citation type="submission" date="2020-08" db="EMBL/GenBank/DDBJ databases">
        <title>Sequencing the genomes of 1000 actinobacteria strains.</title>
        <authorList>
            <person name="Klenk H.-P."/>
        </authorList>
    </citation>
    <scope>NUCLEOTIDE SEQUENCE [LARGE SCALE GENOMIC DNA]</scope>
    <source>
        <strain evidence="11 12">DSM 102030</strain>
    </source>
</reference>
<keyword evidence="7" id="KW-1015">Disulfide bond</keyword>
<feature type="domain" description="Subtilisin inhibitor" evidence="10">
    <location>
        <begin position="36"/>
        <end position="118"/>
    </location>
</feature>
<evidence type="ECO:0000256" key="6">
    <source>
        <dbReference type="ARBA" id="ARBA00022900"/>
    </source>
</evidence>
<dbReference type="Pfam" id="PF00720">
    <property type="entry name" value="SSI"/>
    <property type="match status" value="1"/>
</dbReference>
<dbReference type="RefSeq" id="WP_184579326.1">
    <property type="nucleotide sequence ID" value="NZ_JACHJT010000001.1"/>
</dbReference>
<organism evidence="11 12">
    <name type="scientific">Lipingzhangella halophila</name>
    <dbReference type="NCBI Taxonomy" id="1783352"/>
    <lineage>
        <taxon>Bacteria</taxon>
        <taxon>Bacillati</taxon>
        <taxon>Actinomycetota</taxon>
        <taxon>Actinomycetes</taxon>
        <taxon>Streptosporangiales</taxon>
        <taxon>Nocardiopsidaceae</taxon>
        <taxon>Lipingzhangella</taxon>
    </lineage>
</organism>
<dbReference type="InterPro" id="IPR000691">
    <property type="entry name" value="Prot_inh_I16_SSI"/>
</dbReference>
<accession>A0A7W7W349</accession>
<dbReference type="Proteomes" id="UP000523007">
    <property type="component" value="Unassembled WGS sequence"/>
</dbReference>
<dbReference type="SUPFAM" id="SSF55399">
    <property type="entry name" value="Subtilisin inhibitor"/>
    <property type="match status" value="1"/>
</dbReference>
<keyword evidence="5 8" id="KW-0646">Protease inhibitor</keyword>
<dbReference type="GO" id="GO:0004867">
    <property type="term" value="F:serine-type endopeptidase inhibitor activity"/>
    <property type="evidence" value="ECO:0007669"/>
    <property type="project" value="UniProtKB-KW"/>
</dbReference>
<evidence type="ECO:0000256" key="4">
    <source>
        <dbReference type="ARBA" id="ARBA00022525"/>
    </source>
</evidence>